<dbReference type="RefSeq" id="WP_014968664.1">
    <property type="nucleotide sequence ID" value="NC_018664.1"/>
</dbReference>
<keyword evidence="3" id="KW-1185">Reference proteome</keyword>
<evidence type="ECO:0000313" key="3">
    <source>
        <dbReference type="Proteomes" id="UP000006094"/>
    </source>
</evidence>
<accession>K0B3R7</accession>
<dbReference type="EMBL" id="CP003326">
    <property type="protein sequence ID" value="AFS79530.1"/>
    <property type="molecule type" value="Genomic_DNA"/>
</dbReference>
<organism evidence="2 3">
    <name type="scientific">Gottschalkia acidurici (strain ATCC 7906 / DSM 604 / BCRC 14475 / CIP 104303 / KCTC 5404 / NCIMB 10678 / 9a)</name>
    <name type="common">Clostridium acidurici</name>
    <dbReference type="NCBI Taxonomy" id="1128398"/>
    <lineage>
        <taxon>Bacteria</taxon>
        <taxon>Bacillati</taxon>
        <taxon>Bacillota</taxon>
        <taxon>Tissierellia</taxon>
        <taxon>Tissierellales</taxon>
        <taxon>Gottschalkiaceae</taxon>
        <taxon>Gottschalkia</taxon>
    </lineage>
</organism>
<dbReference type="Pfam" id="PF05437">
    <property type="entry name" value="AzlD"/>
    <property type="match status" value="1"/>
</dbReference>
<dbReference type="OrthoDB" id="9811308at2"/>
<sequence length="100" mass="10749">MSKTQIVIIGMAIVTCIPRLIPFVFKTNKDLPPWISRFLSFVPCTAIAALAIPGVFTATNSLLASSIGLCFAVIYSWRKGGMMGPILCGIVGTFMVLLLI</sequence>
<proteinExistence type="predicted"/>
<dbReference type="Proteomes" id="UP000006094">
    <property type="component" value="Chromosome"/>
</dbReference>
<keyword evidence="1" id="KW-0472">Membrane</keyword>
<dbReference type="eggNOG" id="COG4392">
    <property type="taxonomic scope" value="Bacteria"/>
</dbReference>
<evidence type="ECO:0000313" key="2">
    <source>
        <dbReference type="EMBL" id="AFS79530.1"/>
    </source>
</evidence>
<keyword evidence="1" id="KW-0812">Transmembrane</keyword>
<keyword evidence="1" id="KW-1133">Transmembrane helix</keyword>
<dbReference type="KEGG" id="cad:Curi_c25350"/>
<evidence type="ECO:0000256" key="1">
    <source>
        <dbReference type="SAM" id="Phobius"/>
    </source>
</evidence>
<feature type="transmembrane region" description="Helical" evidence="1">
    <location>
        <begin position="6"/>
        <end position="25"/>
    </location>
</feature>
<reference evidence="2 3" key="1">
    <citation type="journal article" date="2012" name="PLoS ONE">
        <title>The purine-utilizing bacterium Clostridium acidurici 9a: a genome-guided metabolic reconsideration.</title>
        <authorList>
            <person name="Hartwich K."/>
            <person name="Poehlein A."/>
            <person name="Daniel R."/>
        </authorList>
    </citation>
    <scope>NUCLEOTIDE SEQUENCE [LARGE SCALE GENOMIC DNA]</scope>
    <source>
        <strain evidence="3">ATCC 7906 / DSM 604 / BCRC 14475 / CIP 104303 / KCTC 5404 / NCIMB 10678 / 9a</strain>
    </source>
</reference>
<protein>
    <submittedName>
        <fullName evidence="2">Branched-chain amino acid transport protein/azaleucin resistance protein AzlD</fullName>
    </submittedName>
</protein>
<dbReference type="STRING" id="1128398.Curi_c25350"/>
<dbReference type="HOGENOM" id="CLU_157896_2_2_9"/>
<dbReference type="AlphaFoldDB" id="K0B3R7"/>
<dbReference type="InterPro" id="IPR008407">
    <property type="entry name" value="Brnchd-chn_aa_trnsp_AzlD"/>
</dbReference>
<feature type="transmembrane region" description="Helical" evidence="1">
    <location>
        <begin position="46"/>
        <end position="75"/>
    </location>
</feature>
<gene>
    <name evidence="2" type="primary">azlD</name>
    <name evidence="2" type="ordered locus">Curi_c25350</name>
</gene>
<name>K0B3R7_GOTA9</name>
<feature type="transmembrane region" description="Helical" evidence="1">
    <location>
        <begin position="81"/>
        <end position="99"/>
    </location>
</feature>